<evidence type="ECO:0000256" key="2">
    <source>
        <dbReference type="ARBA" id="ARBA00004752"/>
    </source>
</evidence>
<dbReference type="GO" id="GO:0051301">
    <property type="term" value="P:cell division"/>
    <property type="evidence" value="ECO:0007669"/>
    <property type="project" value="UniProtKB-KW"/>
</dbReference>
<keyword evidence="5" id="KW-0808">Transferase</keyword>
<feature type="non-terminal residue" evidence="17">
    <location>
        <position position="1"/>
    </location>
</feature>
<feature type="non-terminal residue" evidence="17">
    <location>
        <position position="251"/>
    </location>
</feature>
<evidence type="ECO:0000256" key="1">
    <source>
        <dbReference type="ARBA" id="ARBA00004496"/>
    </source>
</evidence>
<evidence type="ECO:0000256" key="14">
    <source>
        <dbReference type="ARBA" id="ARBA00042842"/>
    </source>
</evidence>
<reference evidence="17" key="1">
    <citation type="journal article" date="2014" name="Front. Microbiol.">
        <title>High frequency of phylogenetically diverse reductive dehalogenase-homologous genes in deep subseafloor sedimentary metagenomes.</title>
        <authorList>
            <person name="Kawai M."/>
            <person name="Futagami T."/>
            <person name="Toyoda A."/>
            <person name="Takaki Y."/>
            <person name="Nishi S."/>
            <person name="Hori S."/>
            <person name="Arai W."/>
            <person name="Tsubouchi T."/>
            <person name="Morono Y."/>
            <person name="Uchiyama I."/>
            <person name="Ito T."/>
            <person name="Fujiyama A."/>
            <person name="Inagaki F."/>
            <person name="Takami H."/>
        </authorList>
    </citation>
    <scope>NUCLEOTIDE SEQUENCE</scope>
    <source>
        <strain evidence="17">Expedition CK06-06</strain>
    </source>
</reference>
<feature type="domain" description="Enolpyruvate transferase" evidence="16">
    <location>
        <begin position="7"/>
        <end position="246"/>
    </location>
</feature>
<evidence type="ECO:0000256" key="15">
    <source>
        <dbReference type="ARBA" id="ARBA00047527"/>
    </source>
</evidence>
<comment type="catalytic activity">
    <reaction evidence="15">
        <text>phosphoenolpyruvate + UDP-N-acetyl-alpha-D-glucosamine = UDP-N-acetyl-3-O-(1-carboxyvinyl)-alpha-D-glucosamine + phosphate</text>
        <dbReference type="Rhea" id="RHEA:18681"/>
        <dbReference type="ChEBI" id="CHEBI:43474"/>
        <dbReference type="ChEBI" id="CHEBI:57705"/>
        <dbReference type="ChEBI" id="CHEBI:58702"/>
        <dbReference type="ChEBI" id="CHEBI:68483"/>
        <dbReference type="EC" id="2.5.1.7"/>
    </reaction>
</comment>
<evidence type="ECO:0000256" key="10">
    <source>
        <dbReference type="ARBA" id="ARBA00038367"/>
    </source>
</evidence>
<dbReference type="PANTHER" id="PTHR43783:SF1">
    <property type="entry name" value="UDP-N-ACETYLGLUCOSAMINE 1-CARBOXYVINYLTRANSFERASE"/>
    <property type="match status" value="1"/>
</dbReference>
<evidence type="ECO:0000259" key="16">
    <source>
        <dbReference type="Pfam" id="PF00275"/>
    </source>
</evidence>
<name>X1P5E2_9ZZZZ</name>
<dbReference type="NCBIfam" id="NF006873">
    <property type="entry name" value="PRK09369.1"/>
    <property type="match status" value="1"/>
</dbReference>
<accession>X1P5E2</accession>
<evidence type="ECO:0000256" key="7">
    <source>
        <dbReference type="ARBA" id="ARBA00022984"/>
    </source>
</evidence>
<keyword evidence="6" id="KW-0133">Cell shape</keyword>
<evidence type="ECO:0000256" key="4">
    <source>
        <dbReference type="ARBA" id="ARBA00022618"/>
    </source>
</evidence>
<evidence type="ECO:0000256" key="13">
    <source>
        <dbReference type="ARBA" id="ARBA00042443"/>
    </source>
</evidence>
<dbReference type="EMBL" id="BARV01032445">
    <property type="protein sequence ID" value="GAI34260.1"/>
    <property type="molecule type" value="Genomic_DNA"/>
</dbReference>
<dbReference type="GO" id="GO:0019277">
    <property type="term" value="P:UDP-N-acetylgalactosamine biosynthetic process"/>
    <property type="evidence" value="ECO:0007669"/>
    <property type="project" value="InterPro"/>
</dbReference>
<dbReference type="Gene3D" id="3.65.10.10">
    <property type="entry name" value="Enolpyruvate transferase domain"/>
    <property type="match status" value="2"/>
</dbReference>
<dbReference type="GO" id="GO:0071555">
    <property type="term" value="P:cell wall organization"/>
    <property type="evidence" value="ECO:0007669"/>
    <property type="project" value="UniProtKB-KW"/>
</dbReference>
<keyword evidence="3" id="KW-0963">Cytoplasm</keyword>
<evidence type="ECO:0000256" key="6">
    <source>
        <dbReference type="ARBA" id="ARBA00022960"/>
    </source>
</evidence>
<keyword evidence="9" id="KW-0961">Cell wall biogenesis/degradation</keyword>
<gene>
    <name evidence="17" type="ORF">S06H3_51158</name>
</gene>
<keyword evidence="7" id="KW-0573">Peptidoglycan synthesis</keyword>
<evidence type="ECO:0000256" key="5">
    <source>
        <dbReference type="ARBA" id="ARBA00022679"/>
    </source>
</evidence>
<keyword evidence="4" id="KW-0132">Cell division</keyword>
<dbReference type="GO" id="GO:0008760">
    <property type="term" value="F:UDP-N-acetylglucosamine 1-carboxyvinyltransferase activity"/>
    <property type="evidence" value="ECO:0007669"/>
    <property type="project" value="UniProtKB-EC"/>
</dbReference>
<dbReference type="GO" id="GO:0008360">
    <property type="term" value="P:regulation of cell shape"/>
    <property type="evidence" value="ECO:0007669"/>
    <property type="project" value="UniProtKB-KW"/>
</dbReference>
<dbReference type="CDD" id="cd01555">
    <property type="entry name" value="UdpNAET"/>
    <property type="match status" value="1"/>
</dbReference>
<dbReference type="SUPFAM" id="SSF55205">
    <property type="entry name" value="EPT/RTPC-like"/>
    <property type="match status" value="1"/>
</dbReference>
<protein>
    <recommendedName>
        <fullName evidence="12">UDP-N-acetylglucosamine 1-carboxyvinyltransferase</fullName>
        <ecNumber evidence="11">2.5.1.7</ecNumber>
    </recommendedName>
    <alternativeName>
        <fullName evidence="13">Enoylpyruvate transferase</fullName>
    </alternativeName>
    <alternativeName>
        <fullName evidence="14">UDP-N-acetylglucosamine enolpyruvyl transferase</fullName>
    </alternativeName>
</protein>
<dbReference type="EC" id="2.5.1.7" evidence="11"/>
<dbReference type="GO" id="GO:0009252">
    <property type="term" value="P:peptidoglycan biosynthetic process"/>
    <property type="evidence" value="ECO:0007669"/>
    <property type="project" value="UniProtKB-KW"/>
</dbReference>
<comment type="caution">
    <text evidence="17">The sequence shown here is derived from an EMBL/GenBank/DDBJ whole genome shotgun (WGS) entry which is preliminary data.</text>
</comment>
<comment type="pathway">
    <text evidence="2">Cell wall biogenesis; peptidoglycan biosynthesis.</text>
</comment>
<dbReference type="GO" id="GO:0005737">
    <property type="term" value="C:cytoplasm"/>
    <property type="evidence" value="ECO:0007669"/>
    <property type="project" value="UniProtKB-SubCell"/>
</dbReference>
<evidence type="ECO:0000256" key="8">
    <source>
        <dbReference type="ARBA" id="ARBA00023306"/>
    </source>
</evidence>
<dbReference type="InterPro" id="IPR036968">
    <property type="entry name" value="Enolpyruvate_Tfrase_sf"/>
</dbReference>
<evidence type="ECO:0000313" key="17">
    <source>
        <dbReference type="EMBL" id="GAI34260.1"/>
    </source>
</evidence>
<dbReference type="InterPro" id="IPR013792">
    <property type="entry name" value="RNA3'P_cycl/enolpyr_Trfase_a/b"/>
</dbReference>
<comment type="similarity">
    <text evidence="10">Belongs to the EPSP synthase family. MurA subfamily.</text>
</comment>
<organism evidence="17">
    <name type="scientific">marine sediment metagenome</name>
    <dbReference type="NCBI Taxonomy" id="412755"/>
    <lineage>
        <taxon>unclassified sequences</taxon>
        <taxon>metagenomes</taxon>
        <taxon>ecological metagenomes</taxon>
    </lineage>
</organism>
<evidence type="ECO:0000256" key="12">
    <source>
        <dbReference type="ARBA" id="ARBA00039754"/>
    </source>
</evidence>
<sequence length="251" mass="26795">YIEAKVNKLKGDDIYLDFPSLGATENIMMAACLAEGITTIENAAKDPEVVELGRFLNKMGAKVEGLGTDLIKIKGVKELHGIDYAIIPDRIEAGTYMIAAAITGGDVLIENADPLLLKPLVVKLEEAGVRIEIKKNLIKVIGLDRVKAVDIKTLPFPGFPTDMQPQFMALSCVAKGTSIITETVFENRFVHTGDLIRMGANIKIEGHSAIIKGVKELSAAPVMASDLRGGAALILAGLVAEGTTELSRNIS</sequence>
<evidence type="ECO:0000256" key="11">
    <source>
        <dbReference type="ARBA" id="ARBA00039108"/>
    </source>
</evidence>
<comment type="subcellular location">
    <subcellularLocation>
        <location evidence="1">Cytoplasm</location>
    </subcellularLocation>
</comment>
<keyword evidence="8" id="KW-0131">Cell cycle</keyword>
<dbReference type="InterPro" id="IPR001986">
    <property type="entry name" value="Enolpyruvate_Tfrase_dom"/>
</dbReference>
<dbReference type="AlphaFoldDB" id="X1P5E2"/>
<dbReference type="InterPro" id="IPR005750">
    <property type="entry name" value="UDP_GlcNAc_COvinyl_MurA"/>
</dbReference>
<proteinExistence type="inferred from homology"/>
<evidence type="ECO:0000256" key="3">
    <source>
        <dbReference type="ARBA" id="ARBA00022490"/>
    </source>
</evidence>
<dbReference type="InterPro" id="IPR050068">
    <property type="entry name" value="MurA_subfamily"/>
</dbReference>
<evidence type="ECO:0000256" key="9">
    <source>
        <dbReference type="ARBA" id="ARBA00023316"/>
    </source>
</evidence>
<dbReference type="Pfam" id="PF00275">
    <property type="entry name" value="EPSP_synthase"/>
    <property type="match status" value="1"/>
</dbReference>
<dbReference type="PANTHER" id="PTHR43783">
    <property type="entry name" value="UDP-N-ACETYLGLUCOSAMINE 1-CARBOXYVINYLTRANSFERASE"/>
    <property type="match status" value="1"/>
</dbReference>